<evidence type="ECO:0000256" key="1">
    <source>
        <dbReference type="ARBA" id="ARBA00022490"/>
    </source>
</evidence>
<comment type="subcellular location">
    <subcellularLocation>
        <location evidence="8">Cytoplasm</location>
    </subcellularLocation>
</comment>
<proteinExistence type="inferred from homology"/>
<dbReference type="CDD" id="cd24133">
    <property type="entry name" value="ASKHA_NBD_TsaD_bac"/>
    <property type="match status" value="1"/>
</dbReference>
<dbReference type="NCBIfam" id="TIGR00329">
    <property type="entry name" value="gcp_kae1"/>
    <property type="match status" value="1"/>
</dbReference>
<comment type="caution">
    <text evidence="10">The sequence shown here is derived from an EMBL/GenBank/DDBJ whole genome shotgun (WGS) entry which is preliminary data.</text>
</comment>
<feature type="binding site" evidence="8">
    <location>
        <position position="188"/>
    </location>
    <ligand>
        <name>substrate</name>
    </ligand>
</feature>
<evidence type="ECO:0000313" key="11">
    <source>
        <dbReference type="Proteomes" id="UP000557872"/>
    </source>
</evidence>
<evidence type="ECO:0000256" key="3">
    <source>
        <dbReference type="ARBA" id="ARBA00022694"/>
    </source>
</evidence>
<dbReference type="AlphaFoldDB" id="A0A851GG28"/>
<keyword evidence="2 8" id="KW-0808">Transferase</keyword>
<feature type="binding site" evidence="8">
    <location>
        <position position="192"/>
    </location>
    <ligand>
        <name>substrate</name>
    </ligand>
</feature>
<feature type="domain" description="Gcp-like" evidence="9">
    <location>
        <begin position="32"/>
        <end position="319"/>
    </location>
</feature>
<accession>A0A851GG28</accession>
<keyword evidence="4 8" id="KW-0479">Metal-binding</keyword>
<organism evidence="10 11">
    <name type="scientific">Oceaniferula marina</name>
    <dbReference type="NCBI Taxonomy" id="2748318"/>
    <lineage>
        <taxon>Bacteria</taxon>
        <taxon>Pseudomonadati</taxon>
        <taxon>Verrucomicrobiota</taxon>
        <taxon>Verrucomicrobiia</taxon>
        <taxon>Verrucomicrobiales</taxon>
        <taxon>Verrucomicrobiaceae</taxon>
        <taxon>Oceaniferula</taxon>
    </lineage>
</organism>
<comment type="cofactor">
    <cofactor evidence="8">
        <name>Fe(2+)</name>
        <dbReference type="ChEBI" id="CHEBI:29033"/>
    </cofactor>
    <text evidence="8">Binds 1 Fe(2+) ion per subunit.</text>
</comment>
<evidence type="ECO:0000259" key="9">
    <source>
        <dbReference type="Pfam" id="PF00814"/>
    </source>
</evidence>
<dbReference type="HAMAP" id="MF_01445">
    <property type="entry name" value="TsaD"/>
    <property type="match status" value="1"/>
</dbReference>
<dbReference type="RefSeq" id="WP_178933119.1">
    <property type="nucleotide sequence ID" value="NZ_JACBAZ010000004.1"/>
</dbReference>
<feature type="binding site" evidence="8">
    <location>
        <position position="120"/>
    </location>
    <ligand>
        <name>Fe cation</name>
        <dbReference type="ChEBI" id="CHEBI:24875"/>
    </ligand>
</feature>
<feature type="binding site" evidence="8">
    <location>
        <position position="284"/>
    </location>
    <ligand>
        <name>substrate</name>
    </ligand>
</feature>
<dbReference type="InterPro" id="IPR022450">
    <property type="entry name" value="TsaD"/>
</dbReference>
<dbReference type="Pfam" id="PF00814">
    <property type="entry name" value="TsaD"/>
    <property type="match status" value="1"/>
</dbReference>
<feature type="binding site" evidence="8">
    <location>
        <position position="312"/>
    </location>
    <ligand>
        <name>Fe cation</name>
        <dbReference type="ChEBI" id="CHEBI:24875"/>
    </ligand>
</feature>
<protein>
    <recommendedName>
        <fullName evidence="8">tRNA N6-adenosine threonylcarbamoyltransferase</fullName>
        <ecNumber evidence="8">2.3.1.234</ecNumber>
    </recommendedName>
    <alternativeName>
        <fullName evidence="8">N6-L-threonylcarbamoyladenine synthase</fullName>
        <shortName evidence="8">t(6)A synthase</shortName>
    </alternativeName>
    <alternativeName>
        <fullName evidence="8">t(6)A37 threonylcarbamoyladenosine biosynthesis protein TsaD</fullName>
    </alternativeName>
    <alternativeName>
        <fullName evidence="8">tRNA threonylcarbamoyladenosine biosynthesis protein TsaD</fullName>
    </alternativeName>
</protein>
<dbReference type="GO" id="GO:0061711">
    <property type="term" value="F:tRNA N(6)-L-threonylcarbamoyladenine synthase activity"/>
    <property type="evidence" value="ECO:0007669"/>
    <property type="project" value="UniProtKB-EC"/>
</dbReference>
<dbReference type="InterPro" id="IPR043129">
    <property type="entry name" value="ATPase_NBD"/>
</dbReference>
<evidence type="ECO:0000256" key="7">
    <source>
        <dbReference type="ARBA" id="ARBA00048117"/>
    </source>
</evidence>
<dbReference type="GO" id="GO:0002949">
    <property type="term" value="P:tRNA threonylcarbamoyladenosine modification"/>
    <property type="evidence" value="ECO:0007669"/>
    <property type="project" value="UniProtKB-UniRule"/>
</dbReference>
<keyword evidence="1 8" id="KW-0963">Cytoplasm</keyword>
<keyword evidence="11" id="KW-1185">Reference proteome</keyword>
<dbReference type="Proteomes" id="UP000557872">
    <property type="component" value="Unassembled WGS sequence"/>
</dbReference>
<name>A0A851GG28_9BACT</name>
<dbReference type="EMBL" id="JACBAZ010000004">
    <property type="protein sequence ID" value="NWK56336.1"/>
    <property type="molecule type" value="Genomic_DNA"/>
</dbReference>
<comment type="similarity">
    <text evidence="8">Belongs to the KAE1 / TsaD family.</text>
</comment>
<dbReference type="EC" id="2.3.1.234" evidence="8"/>
<dbReference type="InterPro" id="IPR017861">
    <property type="entry name" value="KAE1/TsaD"/>
</dbReference>
<dbReference type="NCBIfam" id="TIGR03723">
    <property type="entry name" value="T6A_TsaD_YgjD"/>
    <property type="match status" value="1"/>
</dbReference>
<evidence type="ECO:0000313" key="10">
    <source>
        <dbReference type="EMBL" id="NWK56336.1"/>
    </source>
</evidence>
<keyword evidence="5 8" id="KW-0408">Iron</keyword>
<dbReference type="PRINTS" id="PR00789">
    <property type="entry name" value="OSIALOPTASE"/>
</dbReference>
<dbReference type="GO" id="GO:0005737">
    <property type="term" value="C:cytoplasm"/>
    <property type="evidence" value="ECO:0007669"/>
    <property type="project" value="UniProtKB-SubCell"/>
</dbReference>
<dbReference type="PANTHER" id="PTHR11735">
    <property type="entry name" value="TRNA N6-ADENOSINE THREONYLCARBAMOYLTRANSFERASE"/>
    <property type="match status" value="1"/>
</dbReference>
<gene>
    <name evidence="8 10" type="primary">tsaD</name>
    <name evidence="10" type="ORF">HW115_11995</name>
</gene>
<feature type="binding site" evidence="8">
    <location>
        <position position="175"/>
    </location>
    <ligand>
        <name>substrate</name>
    </ligand>
</feature>
<evidence type="ECO:0000256" key="2">
    <source>
        <dbReference type="ARBA" id="ARBA00022679"/>
    </source>
</evidence>
<comment type="function">
    <text evidence="8">Required for the formation of a threonylcarbamoyl group on adenosine at position 37 (t(6)A37) in tRNAs that read codons beginning with adenine. Is involved in the transfer of the threonylcarbamoyl moiety of threonylcarbamoyl-AMP (TC-AMP) to the N6 group of A37, together with TsaE and TsaB. TsaD likely plays a direct catalytic role in this reaction.</text>
</comment>
<dbReference type="InterPro" id="IPR000905">
    <property type="entry name" value="Gcp-like_dom"/>
</dbReference>
<dbReference type="SUPFAM" id="SSF53067">
    <property type="entry name" value="Actin-like ATPase domain"/>
    <property type="match status" value="2"/>
</dbReference>
<keyword evidence="6 8" id="KW-0012">Acyltransferase</keyword>
<evidence type="ECO:0000256" key="6">
    <source>
        <dbReference type="ARBA" id="ARBA00023315"/>
    </source>
</evidence>
<dbReference type="Gene3D" id="3.30.420.40">
    <property type="match status" value="2"/>
</dbReference>
<dbReference type="FunFam" id="3.30.420.40:FF:000040">
    <property type="entry name" value="tRNA N6-adenosine threonylcarbamoyltransferase"/>
    <property type="match status" value="1"/>
</dbReference>
<feature type="binding site" evidence="8">
    <location>
        <position position="124"/>
    </location>
    <ligand>
        <name>Fe cation</name>
        <dbReference type="ChEBI" id="CHEBI:24875"/>
    </ligand>
</feature>
<dbReference type="PANTHER" id="PTHR11735:SF6">
    <property type="entry name" value="TRNA N6-ADENOSINE THREONYLCARBAMOYLTRANSFERASE, MITOCHONDRIAL"/>
    <property type="match status" value="1"/>
</dbReference>
<evidence type="ECO:0000256" key="8">
    <source>
        <dbReference type="HAMAP-Rule" id="MF_01445"/>
    </source>
</evidence>
<evidence type="ECO:0000256" key="5">
    <source>
        <dbReference type="ARBA" id="ARBA00023004"/>
    </source>
</evidence>
<keyword evidence="3 8" id="KW-0819">tRNA processing</keyword>
<evidence type="ECO:0000256" key="4">
    <source>
        <dbReference type="ARBA" id="ARBA00022723"/>
    </source>
</evidence>
<dbReference type="GO" id="GO:0005506">
    <property type="term" value="F:iron ion binding"/>
    <property type="evidence" value="ECO:0007669"/>
    <property type="project" value="UniProtKB-UniRule"/>
</dbReference>
<reference evidence="10 11" key="1">
    <citation type="submission" date="2020-07" db="EMBL/GenBank/DDBJ databases">
        <title>Roseicoccus Jingziensis gen. nov., sp. nov., isolated from coastal seawater.</title>
        <authorList>
            <person name="Feng X."/>
        </authorList>
    </citation>
    <scope>NUCLEOTIDE SEQUENCE [LARGE SCALE GENOMIC DNA]</scope>
    <source>
        <strain evidence="10 11">N1E253</strain>
    </source>
</reference>
<feature type="binding site" evidence="8">
    <location>
        <begin position="142"/>
        <end position="146"/>
    </location>
    <ligand>
        <name>substrate</name>
    </ligand>
</feature>
<sequence length="344" mass="36414">MPTTILAIESSCDETAVAVLRHTDTKEGSQVEVLASEISSQIDIHREFGGVVPELASRNHSLHLRPLIECAMEDAGVNIEEIDAFGATAGPGLASSLLVGNTTAKSLALATGKPFISVNHMEGHLLSPFLHEPALRSNLALIVSGGHTLLIQMKAFGNYQRLGSTRDDAAGEAYDKVGKMLGLPYPGGPEIEKQARSGSAEAFQFPRSMMKDGLDFSFSGLKTAVLYQLEKLDPESGRAPADSIPDLCASFQAAVIDVLVSKTIRAARACGETTISLSGGVSCNLALREAMQRACDQHGITLLIAPPALSTDNAAMIAFVALHHHLQGQSSSLHLDINPNLKLT</sequence>
<comment type="catalytic activity">
    <reaction evidence="7 8">
        <text>L-threonylcarbamoyladenylate + adenosine(37) in tRNA = N(6)-L-threonylcarbamoyladenosine(37) in tRNA + AMP + H(+)</text>
        <dbReference type="Rhea" id="RHEA:37059"/>
        <dbReference type="Rhea" id="RHEA-COMP:10162"/>
        <dbReference type="Rhea" id="RHEA-COMP:10163"/>
        <dbReference type="ChEBI" id="CHEBI:15378"/>
        <dbReference type="ChEBI" id="CHEBI:73682"/>
        <dbReference type="ChEBI" id="CHEBI:74411"/>
        <dbReference type="ChEBI" id="CHEBI:74418"/>
        <dbReference type="ChEBI" id="CHEBI:456215"/>
        <dbReference type="EC" id="2.3.1.234"/>
    </reaction>
</comment>